<reference evidence="1 2" key="1">
    <citation type="journal article" date="2006" name="PLoS Genet.">
        <title>Comparative genomics of emerging human ehrlichiosis agents.</title>
        <authorList>
            <person name="Dunning Hotopp J.C."/>
            <person name="Lin M."/>
            <person name="Madupu R."/>
            <person name="Crabtree J."/>
            <person name="Angiuoli S.V."/>
            <person name="Eisen J.A."/>
            <person name="Seshadri R."/>
            <person name="Ren Q."/>
            <person name="Wu M."/>
            <person name="Utterback T.R."/>
            <person name="Smith S."/>
            <person name="Lewis M."/>
            <person name="Khouri H."/>
            <person name="Zhang C."/>
            <person name="Niu H."/>
            <person name="Lin Q."/>
            <person name="Ohashi N."/>
            <person name="Zhi N."/>
            <person name="Nelson W."/>
            <person name="Brinkac L.M."/>
            <person name="Dodson R.J."/>
            <person name="Rosovitz M.J."/>
            <person name="Sundaram J."/>
            <person name="Daugherty S.C."/>
            <person name="Davidsen T."/>
            <person name="Durkin A.S."/>
            <person name="Gwinn M."/>
            <person name="Haft D.H."/>
            <person name="Selengut J.D."/>
            <person name="Sullivan S.A."/>
            <person name="Zafar N."/>
            <person name="Zhou L."/>
            <person name="Benahmed F."/>
            <person name="Forberger H."/>
            <person name="Halpin R."/>
            <person name="Mulligan S."/>
            <person name="Robinson J."/>
            <person name="White O."/>
            <person name="Rikihisa Y."/>
            <person name="Tettelin H."/>
        </authorList>
    </citation>
    <scope>NUCLEOTIDE SEQUENCE [LARGE SCALE GENOMIC DNA]</scope>
    <source>
        <strain evidence="2">ATCC VR-367 / Miyayama</strain>
    </source>
</reference>
<dbReference type="KEGG" id="nse:NSE_0103"/>
<keyword evidence="2" id="KW-1185">Reference proteome</keyword>
<evidence type="ECO:0000313" key="1">
    <source>
        <dbReference type="EMBL" id="ABD46246.1"/>
    </source>
</evidence>
<dbReference type="EMBL" id="CP000237">
    <property type="protein sequence ID" value="ABD46246.1"/>
    <property type="molecule type" value="Genomic_DNA"/>
</dbReference>
<proteinExistence type="predicted"/>
<dbReference type="Proteomes" id="UP000001942">
    <property type="component" value="Chromosome"/>
</dbReference>
<dbReference type="STRING" id="222891.NSE_0103"/>
<organism evidence="1 2">
    <name type="scientific">Ehrlichia sennetsu (strain ATCC VR-367 / Miyayama)</name>
    <name type="common">Neorickettsia sennetsu</name>
    <dbReference type="NCBI Taxonomy" id="222891"/>
    <lineage>
        <taxon>Bacteria</taxon>
        <taxon>Pseudomonadati</taxon>
        <taxon>Pseudomonadota</taxon>
        <taxon>Alphaproteobacteria</taxon>
        <taxon>Rickettsiales</taxon>
        <taxon>Anaplasmataceae</taxon>
        <taxon>Ehrlichia</taxon>
    </lineage>
</organism>
<evidence type="ECO:0000313" key="2">
    <source>
        <dbReference type="Proteomes" id="UP000001942"/>
    </source>
</evidence>
<protein>
    <submittedName>
        <fullName evidence="1">Uncharacterized protein</fullName>
    </submittedName>
</protein>
<accession>Q2GEU3</accession>
<dbReference type="AlphaFoldDB" id="Q2GEU3"/>
<name>Q2GEU3_EHRS3</name>
<dbReference type="HOGENOM" id="CLU_2554790_0_0_5"/>
<gene>
    <name evidence="1" type="ordered locus">NSE_0103</name>
</gene>
<sequence>MRIHHLEIRIVRRYHMMKLYICIKKYYSVPVQYSFLSDMFLRQDSNLVIYLEDLACFSIPVMNCCSGNIGSNFVVVLSFHRY</sequence>